<dbReference type="EMBL" id="LR877148">
    <property type="protein sequence ID" value="CAD2214764.1"/>
    <property type="molecule type" value="Genomic_DNA"/>
</dbReference>
<dbReference type="InterPro" id="IPR006614">
    <property type="entry name" value="Peroxin/Ferlin"/>
</dbReference>
<name>A0A7G2C6P9_9TRYP</name>
<organism evidence="3 4">
    <name type="scientific">Angomonas deanei</name>
    <dbReference type="NCBI Taxonomy" id="59799"/>
    <lineage>
        <taxon>Eukaryota</taxon>
        <taxon>Discoba</taxon>
        <taxon>Euglenozoa</taxon>
        <taxon>Kinetoplastea</taxon>
        <taxon>Metakinetoplastina</taxon>
        <taxon>Trypanosomatida</taxon>
        <taxon>Trypanosomatidae</taxon>
        <taxon>Strigomonadinae</taxon>
        <taxon>Angomonas</taxon>
    </lineage>
</organism>
<evidence type="ECO:0000259" key="2">
    <source>
        <dbReference type="SMART" id="SM00694"/>
    </source>
</evidence>
<dbReference type="GO" id="GO:0005737">
    <property type="term" value="C:cytoplasm"/>
    <property type="evidence" value="ECO:0007669"/>
    <property type="project" value="UniProtKB-ARBA"/>
</dbReference>
<proteinExistence type="predicted"/>
<dbReference type="SMART" id="SM00694">
    <property type="entry name" value="DysFC"/>
    <property type="match status" value="1"/>
</dbReference>
<dbReference type="Pfam" id="PF25404">
    <property type="entry name" value="PH_29"/>
    <property type="match status" value="1"/>
</dbReference>
<evidence type="ECO:0000313" key="3">
    <source>
        <dbReference type="EMBL" id="CAD2214764.1"/>
    </source>
</evidence>
<dbReference type="OrthoDB" id="3176171at2759"/>
<dbReference type="GO" id="GO:0098588">
    <property type="term" value="C:bounding membrane of organelle"/>
    <property type="evidence" value="ECO:0007669"/>
    <property type="project" value="UniProtKB-ARBA"/>
</dbReference>
<reference evidence="3 4" key="1">
    <citation type="submission" date="2020-08" db="EMBL/GenBank/DDBJ databases">
        <authorList>
            <person name="Newling K."/>
            <person name="Davey J."/>
            <person name="Forrester S."/>
        </authorList>
    </citation>
    <scope>NUCLEOTIDE SEQUENCE [LARGE SCALE GENOMIC DNA]</scope>
    <source>
        <strain evidence="4">Crithidia deanei Carvalho (ATCC PRA-265)</strain>
    </source>
</reference>
<dbReference type="InterPro" id="IPR057607">
    <property type="entry name" value="PH_kinetoplastids"/>
</dbReference>
<gene>
    <name evidence="3" type="ORF">ADEAN_000221500</name>
</gene>
<feature type="region of interest" description="Disordered" evidence="1">
    <location>
        <begin position="114"/>
        <end position="137"/>
    </location>
</feature>
<dbReference type="VEuPathDB" id="TriTrypDB:ADEAN_000221500"/>
<dbReference type="Proteomes" id="UP000515908">
    <property type="component" value="Chromosome 04"/>
</dbReference>
<dbReference type="Pfam" id="PF06398">
    <property type="entry name" value="Pex24p"/>
    <property type="match status" value="1"/>
</dbReference>
<protein>
    <submittedName>
        <fullName evidence="3">Integral peroxisomal membrane peroxin, putative</fullName>
    </submittedName>
</protein>
<feature type="region of interest" description="Disordered" evidence="1">
    <location>
        <begin position="1"/>
        <end position="34"/>
    </location>
</feature>
<feature type="compositionally biased region" description="Acidic residues" evidence="1">
    <location>
        <begin position="73"/>
        <end position="88"/>
    </location>
</feature>
<evidence type="ECO:0000256" key="1">
    <source>
        <dbReference type="SAM" id="MobiDB-lite"/>
    </source>
</evidence>
<keyword evidence="4" id="KW-1185">Reference proteome</keyword>
<sequence>MKPRQRDAVDDVDFDSSVSSGSALRGESSQVVQSTAPLSIVSQSQANINPDEIELEDINFDDLSVDSGLELDSASDGEQLEFDEDILLDENSRHSSGTPLEVDEDLLLESEEDVAEPNVAEEESAPAERPPEPPTMLSEKVLGKASLTKEMSQLDDFSHPSGKRPEIFQPSKSAPTVVIPSHALPHNFCLRESFKVVKMKDAVVGAKKDRIWEVDVLRKKFCNYDMHGKKTFEQLATNLYRVEKGDGNSKRLTLYFFDAPHPYEFEFASSARRQLFYELAMLLRRNSILWCPSLCVGGENDAIINIKGTTIDRVTGPPVRVDGECQFSVGRMPYEVINFWYGCFSLDGKDLPRNDAVLGSFIPKESHEIYIIGVTDIPSHLVGSDEIGRYFLAYIGSASYFVLESTAVKAKKKSVNNAIVIICRRSFIVRVCHVEAAELSPVYKDNMARSDFTAVGCALHINEASIGVVLVNFKRNKCTVETRTACLRTLLSAFPFGPLSVDIHVRFDYLIVSGSFGFDGSFSEQDVLQYQMSTDNLMSDMSEGVPSTPLKTAENPMRIFVRTNPKVCRFDVQQYSTSRALSSSNAYIIGDVFCRRTFLSTFGESAPPVQLILNEFQLSGDRYPYVSNPTLYLYGDWFENSPLTFQLVPRKQNVFQVAPNCEPILYPCVCSREFLRVQTLTFSIFGQVGTRQGGSPTLIGSGALPLKGTTVLGESAPFQVPFYFHGCRVGKVNGTVLTVLYEKNVLGGEGYSNERFLASASVYENQVRKTNRWEAANFSRDGIYEWSSLNTTTECVRDAFLLPSASWSWLSEWKLDLNHTSEGWLYGTLASENYSLRESSNASFRRRKWYRVMRADNPLALHEYLLHKSEQAKEASQ</sequence>
<evidence type="ECO:0000313" key="4">
    <source>
        <dbReference type="Proteomes" id="UP000515908"/>
    </source>
</evidence>
<feature type="compositionally biased region" description="Acidic residues" evidence="1">
    <location>
        <begin position="114"/>
        <end position="125"/>
    </location>
</feature>
<dbReference type="InterPro" id="IPR010482">
    <property type="entry name" value="TECPR1-like_DysF"/>
</dbReference>
<feature type="domain" description="Peroxin/Ferlin" evidence="2">
    <location>
        <begin position="823"/>
        <end position="856"/>
    </location>
</feature>
<feature type="region of interest" description="Disordered" evidence="1">
    <location>
        <begin position="67"/>
        <end position="100"/>
    </location>
</feature>
<dbReference type="AlphaFoldDB" id="A0A7G2C6P9"/>
<accession>A0A7G2C6P9</accession>